<comment type="caution">
    <text evidence="3">The sequence shown here is derived from an EMBL/GenBank/DDBJ whole genome shotgun (WGS) entry which is preliminary data.</text>
</comment>
<feature type="compositionally biased region" description="Basic residues" evidence="1">
    <location>
        <begin position="339"/>
        <end position="351"/>
    </location>
</feature>
<feature type="compositionally biased region" description="Polar residues" evidence="1">
    <location>
        <begin position="297"/>
        <end position="311"/>
    </location>
</feature>
<evidence type="ECO:0000256" key="1">
    <source>
        <dbReference type="SAM" id="MobiDB-lite"/>
    </source>
</evidence>
<feature type="domain" description="DDE-1" evidence="2">
    <location>
        <begin position="100"/>
        <end position="234"/>
    </location>
</feature>
<reference evidence="3 4" key="1">
    <citation type="journal article" date="2018" name="Elife">
        <title>Firefly genomes illuminate parallel origins of bioluminescence in beetles.</title>
        <authorList>
            <person name="Fallon T.R."/>
            <person name="Lower S.E."/>
            <person name="Chang C.H."/>
            <person name="Bessho-Uehara M."/>
            <person name="Martin G.J."/>
            <person name="Bewick A.J."/>
            <person name="Behringer M."/>
            <person name="Debat H.J."/>
            <person name="Wong I."/>
            <person name="Day J.C."/>
            <person name="Suvorov A."/>
            <person name="Silva C.J."/>
            <person name="Stanger-Hall K.F."/>
            <person name="Hall D.W."/>
            <person name="Schmitz R.J."/>
            <person name="Nelson D.R."/>
            <person name="Lewis S.M."/>
            <person name="Shigenobu S."/>
            <person name="Bybee S.M."/>
            <person name="Larracuente A.M."/>
            <person name="Oba Y."/>
            <person name="Weng J.K."/>
        </authorList>
    </citation>
    <scope>NUCLEOTIDE SEQUENCE [LARGE SCALE GENOMIC DNA]</scope>
    <source>
        <strain evidence="3">1611_PpyrPB1</strain>
        <tissue evidence="3">Whole body</tissue>
    </source>
</reference>
<sequence>MAYGLTTVDVRRLAFEVAVVNNVTIPESWSTSKMAGKDWLRAFIKRRKTLSIRKPEACSLARLTSFNRHNVQTFFTNLRNILEQNPSLMNHCVSRERRELVTTCGIISGSGTFLPPVLIFPRKYFKAHMLVGAPPGTLGLATPSGWMNSEIFIQVLDHFIKYSHSSKDNPSLLIYDNHESHISVQIVNKAREAGVKILTLPPHCSNRMQPLDVAVYGPFKAYFNAACDKWMLKSPGTPLIAECVAEAHCKAFTPANIISGFFKTGIMPFNPDIFTDADFIQSEVTNQPLNNHEVAGPSNTAEASNSNSPQLDPSYILQREVTPPRLISPEDIRELPKSNPRKQLRRARAKGKSSIITNTPEKQILEEKENLKAAKLKNKKTI</sequence>
<dbReference type="InterPro" id="IPR004875">
    <property type="entry name" value="DDE_SF_endonuclease_dom"/>
</dbReference>
<dbReference type="Proteomes" id="UP000327044">
    <property type="component" value="Unassembled WGS sequence"/>
</dbReference>
<feature type="region of interest" description="Disordered" evidence="1">
    <location>
        <begin position="289"/>
        <end position="313"/>
    </location>
</feature>
<gene>
    <name evidence="3" type="ORF">PPYR_15187</name>
</gene>
<evidence type="ECO:0000313" key="3">
    <source>
        <dbReference type="EMBL" id="KAB0790812.1"/>
    </source>
</evidence>
<dbReference type="InterPro" id="IPR036397">
    <property type="entry name" value="RNaseH_sf"/>
</dbReference>
<accession>A0A5N4A0H3</accession>
<dbReference type="GO" id="GO:0005634">
    <property type="term" value="C:nucleus"/>
    <property type="evidence" value="ECO:0007669"/>
    <property type="project" value="TreeGrafter"/>
</dbReference>
<dbReference type="PANTHER" id="PTHR19303">
    <property type="entry name" value="TRANSPOSON"/>
    <property type="match status" value="1"/>
</dbReference>
<dbReference type="InterPro" id="IPR050863">
    <property type="entry name" value="CenT-Element_Derived"/>
</dbReference>
<dbReference type="PANTHER" id="PTHR19303:SF71">
    <property type="entry name" value="ZINC FINGER PHD-TYPE DOMAIN-CONTAINING PROTEIN"/>
    <property type="match status" value="1"/>
</dbReference>
<dbReference type="InParanoid" id="A0A5N4A0H3"/>
<organism evidence="3 4">
    <name type="scientific">Photinus pyralis</name>
    <name type="common">Common eastern firefly</name>
    <name type="synonym">Lampyris pyralis</name>
    <dbReference type="NCBI Taxonomy" id="7054"/>
    <lineage>
        <taxon>Eukaryota</taxon>
        <taxon>Metazoa</taxon>
        <taxon>Ecdysozoa</taxon>
        <taxon>Arthropoda</taxon>
        <taxon>Hexapoda</taxon>
        <taxon>Insecta</taxon>
        <taxon>Pterygota</taxon>
        <taxon>Neoptera</taxon>
        <taxon>Endopterygota</taxon>
        <taxon>Coleoptera</taxon>
        <taxon>Polyphaga</taxon>
        <taxon>Elateriformia</taxon>
        <taxon>Elateroidea</taxon>
        <taxon>Lampyridae</taxon>
        <taxon>Lampyrinae</taxon>
        <taxon>Photinus</taxon>
    </lineage>
</organism>
<dbReference type="Pfam" id="PF03184">
    <property type="entry name" value="DDE_1"/>
    <property type="match status" value="1"/>
</dbReference>
<dbReference type="EMBL" id="VVIM01000741">
    <property type="protein sequence ID" value="KAB0790812.1"/>
    <property type="molecule type" value="Genomic_DNA"/>
</dbReference>
<name>A0A5N4A0H3_PHOPY</name>
<evidence type="ECO:0000313" key="4">
    <source>
        <dbReference type="Proteomes" id="UP000327044"/>
    </source>
</evidence>
<dbReference type="GO" id="GO:0003677">
    <property type="term" value="F:DNA binding"/>
    <property type="evidence" value="ECO:0007669"/>
    <property type="project" value="TreeGrafter"/>
</dbReference>
<protein>
    <recommendedName>
        <fullName evidence="2">DDE-1 domain-containing protein</fullName>
    </recommendedName>
</protein>
<keyword evidence="4" id="KW-1185">Reference proteome</keyword>
<dbReference type="AlphaFoldDB" id="A0A5N4A0H3"/>
<feature type="region of interest" description="Disordered" evidence="1">
    <location>
        <begin position="326"/>
        <end position="360"/>
    </location>
</feature>
<dbReference type="Gene3D" id="3.30.420.10">
    <property type="entry name" value="Ribonuclease H-like superfamily/Ribonuclease H"/>
    <property type="match status" value="1"/>
</dbReference>
<evidence type="ECO:0000259" key="2">
    <source>
        <dbReference type="Pfam" id="PF03184"/>
    </source>
</evidence>
<proteinExistence type="predicted"/>